<reference evidence="1 2" key="1">
    <citation type="submission" date="2017-07" db="EMBL/GenBank/DDBJ databases">
        <title>Genome sequencing and assembly of Paenibacillus rigui.</title>
        <authorList>
            <person name="Mayilraj S."/>
        </authorList>
    </citation>
    <scope>NUCLEOTIDE SEQUENCE [LARGE SCALE GENOMIC DNA]</scope>
    <source>
        <strain evidence="1 2">JCM 16352</strain>
    </source>
</reference>
<comment type="caution">
    <text evidence="1">The sequence shown here is derived from an EMBL/GenBank/DDBJ whole genome shotgun (WGS) entry which is preliminary data.</text>
</comment>
<evidence type="ECO:0000313" key="1">
    <source>
        <dbReference type="EMBL" id="OXM84607.1"/>
    </source>
</evidence>
<name>A0A229UMB2_9BACL</name>
<gene>
    <name evidence="1" type="ORF">CF651_19060</name>
</gene>
<organism evidence="1 2">
    <name type="scientific">Paenibacillus rigui</name>
    <dbReference type="NCBI Taxonomy" id="554312"/>
    <lineage>
        <taxon>Bacteria</taxon>
        <taxon>Bacillati</taxon>
        <taxon>Bacillota</taxon>
        <taxon>Bacilli</taxon>
        <taxon>Bacillales</taxon>
        <taxon>Paenibacillaceae</taxon>
        <taxon>Paenibacillus</taxon>
    </lineage>
</organism>
<dbReference type="Proteomes" id="UP000215509">
    <property type="component" value="Unassembled WGS sequence"/>
</dbReference>
<dbReference type="AlphaFoldDB" id="A0A229UMB2"/>
<proteinExistence type="predicted"/>
<evidence type="ECO:0000313" key="2">
    <source>
        <dbReference type="Proteomes" id="UP000215509"/>
    </source>
</evidence>
<dbReference type="OrthoDB" id="2680481at2"/>
<sequence>MEITLSTGKRVGVREKKGQHHFIERRLMATSMGEGGQNLGAFMGIVTIAAIVSIESIDGEKVSTPVNESEIYELMDRFTYEEWAEFEMKIRTPEDKTKLEEAAKNLLNSPGSANA</sequence>
<protein>
    <recommendedName>
        <fullName evidence="3">Phage tail assembly protein</fullName>
    </recommendedName>
</protein>
<keyword evidence="2" id="KW-1185">Reference proteome</keyword>
<evidence type="ECO:0008006" key="3">
    <source>
        <dbReference type="Google" id="ProtNLM"/>
    </source>
</evidence>
<dbReference type="RefSeq" id="WP_094016463.1">
    <property type="nucleotide sequence ID" value="NZ_NMQW01000027.1"/>
</dbReference>
<accession>A0A229UMB2</accession>
<dbReference type="EMBL" id="NMQW01000027">
    <property type="protein sequence ID" value="OXM84607.1"/>
    <property type="molecule type" value="Genomic_DNA"/>
</dbReference>